<evidence type="ECO:0000256" key="1">
    <source>
        <dbReference type="SAM" id="MobiDB-lite"/>
    </source>
</evidence>
<dbReference type="Gene3D" id="3.90.550.10">
    <property type="entry name" value="Spore Coat Polysaccharide Biosynthesis Protein SpsA, Chain A"/>
    <property type="match status" value="1"/>
</dbReference>
<reference evidence="2 3" key="1">
    <citation type="submission" date="2019-07" db="EMBL/GenBank/DDBJ databases">
        <title>Finished genome of Venturia effusa.</title>
        <authorList>
            <person name="Young C.A."/>
            <person name="Cox M.P."/>
            <person name="Ganley A.R.D."/>
            <person name="David W.J."/>
        </authorList>
    </citation>
    <scope>NUCLEOTIDE SEQUENCE [LARGE SCALE GENOMIC DNA]</scope>
    <source>
        <strain evidence="3">albino</strain>
    </source>
</reference>
<dbReference type="GO" id="GO:0016757">
    <property type="term" value="F:glycosyltransferase activity"/>
    <property type="evidence" value="ECO:0007669"/>
    <property type="project" value="InterPro"/>
</dbReference>
<dbReference type="InterPro" id="IPR029044">
    <property type="entry name" value="Nucleotide-diphossugar_trans"/>
</dbReference>
<dbReference type="OrthoDB" id="3899915at2759"/>
<accession>A0A517L6I7</accession>
<feature type="compositionally biased region" description="Basic and acidic residues" evidence="1">
    <location>
        <begin position="143"/>
        <end position="153"/>
    </location>
</feature>
<evidence type="ECO:0000313" key="2">
    <source>
        <dbReference type="EMBL" id="QDS71243.1"/>
    </source>
</evidence>
<organism evidence="2 3">
    <name type="scientific">Venturia effusa</name>
    <dbReference type="NCBI Taxonomy" id="50376"/>
    <lineage>
        <taxon>Eukaryota</taxon>
        <taxon>Fungi</taxon>
        <taxon>Dikarya</taxon>
        <taxon>Ascomycota</taxon>
        <taxon>Pezizomycotina</taxon>
        <taxon>Dothideomycetes</taxon>
        <taxon>Pleosporomycetidae</taxon>
        <taxon>Venturiales</taxon>
        <taxon>Venturiaceae</taxon>
        <taxon>Venturia</taxon>
    </lineage>
</organism>
<sequence>MTTASVHQAYKSVDSVTASQIGLRPFRDATDGSETWSFSSLDRHAGADEAVYVSIGPGMQHASNFVGPPIDTNTKWEPVDDLSIHKPAHDALDLAIPTKDDSTKPFAFFADGDPSSTSDPTPIPQATAEGPVRHKPVPPSQPENEHGRGESHRPRYAIVTSVWDHKYASLALMLGWSIKKHNDLRALGVELVLLTLRGGNLDDATVSGITEQNRTRLEKVGWKIRAEERMQIPQIDYSRIQPHRRLNLNKLKIFGWAEYDKIVFLDADTIVKGSIEELFTMPGDFAAAPDVWHDIPHDPRFNSGVMVFRPRRWLFDNMIEKLANPDYHDPTQSDQAFLQKYWEYKSWGLPSIYNLNLVMYEAYRTSWDQLWMNTRIVHFTIRKPVEAWAKEGQCRKPTGKPNERSCALWPALTWYGEAFKQMRQEMGLEKEIGLLGVSTSTRDTVKTLPLVVNNSSQPLDCEIHSQQLLNVYASEDMRGEEQEKVVLQMTYIPVIPLVTY</sequence>
<protein>
    <recommendedName>
        <fullName evidence="4">Glycosyltransferase family 8 protein</fullName>
    </recommendedName>
</protein>
<dbReference type="InterPro" id="IPR050587">
    <property type="entry name" value="GNT1/Glycosyltrans_8"/>
</dbReference>
<keyword evidence="3" id="KW-1185">Reference proteome</keyword>
<evidence type="ECO:0008006" key="4">
    <source>
        <dbReference type="Google" id="ProtNLM"/>
    </source>
</evidence>
<evidence type="ECO:0000313" key="3">
    <source>
        <dbReference type="Proteomes" id="UP000316270"/>
    </source>
</evidence>
<proteinExistence type="predicted"/>
<name>A0A517L6I7_9PEZI</name>
<dbReference type="SUPFAM" id="SSF53448">
    <property type="entry name" value="Nucleotide-diphospho-sugar transferases"/>
    <property type="match status" value="1"/>
</dbReference>
<dbReference type="Proteomes" id="UP000316270">
    <property type="component" value="Chromosome 6"/>
</dbReference>
<dbReference type="Pfam" id="PF01501">
    <property type="entry name" value="Glyco_transf_8"/>
    <property type="match status" value="1"/>
</dbReference>
<dbReference type="PANTHER" id="PTHR11183">
    <property type="entry name" value="GLYCOGENIN SUBFAMILY MEMBER"/>
    <property type="match status" value="1"/>
</dbReference>
<dbReference type="InterPro" id="IPR002495">
    <property type="entry name" value="Glyco_trans_8"/>
</dbReference>
<gene>
    <name evidence="2" type="ORF">FKW77_000122</name>
</gene>
<dbReference type="AlphaFoldDB" id="A0A517L6I7"/>
<feature type="region of interest" description="Disordered" evidence="1">
    <location>
        <begin position="105"/>
        <end position="153"/>
    </location>
</feature>
<dbReference type="EMBL" id="CP042190">
    <property type="protein sequence ID" value="QDS71243.1"/>
    <property type="molecule type" value="Genomic_DNA"/>
</dbReference>
<dbReference type="STRING" id="50376.A0A517L6I7"/>